<name>A0A6I2R4S9_FLAPL</name>
<gene>
    <name evidence="1" type="ORF">GKE97_10730</name>
</gene>
<dbReference type="Proteomes" id="UP000434475">
    <property type="component" value="Unassembled WGS sequence"/>
</dbReference>
<proteinExistence type="predicted"/>
<comment type="caution">
    <text evidence="1">The sequence shown here is derived from an EMBL/GenBank/DDBJ whole genome shotgun (WGS) entry which is preliminary data.</text>
</comment>
<sequence>MKKIKGTLVFELAVGQCAAIVEENNPNQVLRTSKVVTICSISADCKTLVFRTEHGSEYELLVI</sequence>
<evidence type="ECO:0000313" key="2">
    <source>
        <dbReference type="Proteomes" id="UP000434475"/>
    </source>
</evidence>
<dbReference type="RefSeq" id="WP_108981767.1">
    <property type="nucleotide sequence ID" value="NZ_JAQLWY010000020.1"/>
</dbReference>
<dbReference type="EMBL" id="WKPR01000009">
    <property type="protein sequence ID" value="MSB19990.1"/>
    <property type="molecule type" value="Genomic_DNA"/>
</dbReference>
<reference evidence="1 2" key="1">
    <citation type="journal article" date="2019" name="Nat. Med.">
        <title>A library of human gut bacterial isolates paired with longitudinal multiomics data enables mechanistic microbiome research.</title>
        <authorList>
            <person name="Poyet M."/>
            <person name="Groussin M."/>
            <person name="Gibbons S.M."/>
            <person name="Avila-Pacheco J."/>
            <person name="Jiang X."/>
            <person name="Kearney S.M."/>
            <person name="Perrotta A.R."/>
            <person name="Berdy B."/>
            <person name="Zhao S."/>
            <person name="Lieberman T.D."/>
            <person name="Swanson P.K."/>
            <person name="Smith M."/>
            <person name="Roesemann S."/>
            <person name="Alexander J.E."/>
            <person name="Rich S.A."/>
            <person name="Livny J."/>
            <person name="Vlamakis H."/>
            <person name="Clish C."/>
            <person name="Bullock K."/>
            <person name="Deik A."/>
            <person name="Scott J."/>
            <person name="Pierce K.A."/>
            <person name="Xavier R.J."/>
            <person name="Alm E.J."/>
        </authorList>
    </citation>
    <scope>NUCLEOTIDE SEQUENCE [LARGE SCALE GENOMIC DNA]</scope>
    <source>
        <strain evidence="1 2">BIOML-A2</strain>
    </source>
</reference>
<protein>
    <submittedName>
        <fullName evidence="1">Uncharacterized protein</fullName>
    </submittedName>
</protein>
<organism evidence="1 2">
    <name type="scientific">Flavonifractor plautii</name>
    <name type="common">Fusobacterium plautii</name>
    <dbReference type="NCBI Taxonomy" id="292800"/>
    <lineage>
        <taxon>Bacteria</taxon>
        <taxon>Bacillati</taxon>
        <taxon>Bacillota</taxon>
        <taxon>Clostridia</taxon>
        <taxon>Eubacteriales</taxon>
        <taxon>Oscillospiraceae</taxon>
        <taxon>Flavonifractor</taxon>
    </lineage>
</organism>
<accession>A0A6I2R4S9</accession>
<evidence type="ECO:0000313" key="1">
    <source>
        <dbReference type="EMBL" id="MSB19990.1"/>
    </source>
</evidence>
<dbReference type="AlphaFoldDB" id="A0A6I2R4S9"/>